<gene>
    <name evidence="2" type="primary">wclZ</name>
</gene>
<dbReference type="PANTHER" id="PTHR36836">
    <property type="entry name" value="COLANIC ACID BIOSYNTHESIS PROTEIN WCAK"/>
    <property type="match status" value="1"/>
</dbReference>
<name>A0A193SCH6_KLEPN</name>
<dbReference type="RefSeq" id="WP_017880018.1">
    <property type="nucleotide sequence ID" value="NZ_BIJH01000003.1"/>
</dbReference>
<keyword evidence="2" id="KW-0808">Transferase</keyword>
<accession>A0A193SCH6</accession>
<organism evidence="2">
    <name type="scientific">Klebsiella pneumoniae</name>
    <dbReference type="NCBI Taxonomy" id="573"/>
    <lineage>
        <taxon>Bacteria</taxon>
        <taxon>Pseudomonadati</taxon>
        <taxon>Pseudomonadota</taxon>
        <taxon>Gammaproteobacteria</taxon>
        <taxon>Enterobacterales</taxon>
        <taxon>Enterobacteriaceae</taxon>
        <taxon>Klebsiella/Raoultella group</taxon>
        <taxon>Klebsiella</taxon>
        <taxon>Klebsiella pneumoniae complex</taxon>
    </lineage>
</organism>
<dbReference type="InterPro" id="IPR007345">
    <property type="entry name" value="Polysacch_pyruvyl_Trfase"/>
</dbReference>
<dbReference type="PANTHER" id="PTHR36836:SF1">
    <property type="entry name" value="COLANIC ACID BIOSYNTHESIS PROTEIN WCAK"/>
    <property type="match status" value="1"/>
</dbReference>
<dbReference type="Pfam" id="PF04230">
    <property type="entry name" value="PS_pyruv_trans"/>
    <property type="match status" value="1"/>
</dbReference>
<protein>
    <submittedName>
        <fullName evidence="2">Polysaccharide pyruvyl transferase CsaB</fullName>
    </submittedName>
</protein>
<reference evidence="2" key="1">
    <citation type="submission" date="2016-02" db="EMBL/GenBank/DDBJ databases">
        <authorList>
            <person name="Wen L."/>
            <person name="He K."/>
            <person name="Yang H."/>
        </authorList>
    </citation>
    <scope>NUCLEOTIDE SEQUENCE</scope>
    <source>
        <strain evidence="2">AF</strain>
    </source>
</reference>
<dbReference type="EMBL" id="LT174543">
    <property type="protein sequence ID" value="CZQ24228.1"/>
    <property type="molecule type" value="Genomic_DNA"/>
</dbReference>
<evidence type="ECO:0000313" key="2">
    <source>
        <dbReference type="EMBL" id="CZQ24228.1"/>
    </source>
</evidence>
<sequence>MMIIEIKGVQFVNKGAELMMHAIIQQMKVRWPKAEFVLLPHNHSPYYDRVNVGSLQKFNFRKNTLDLNFISYLIPSKVRNYLKKSYGIVLESDVDVILDASGFAYSDKWGSLLIKQMSKEVLRYNKHNKKYIFMPQAFGPFTNASDKNLLKASFPKADLIFAREKTSFDYVHEFSKQNLKMSPDFTNLVKGVIPDYYKEGDKKIVIIPNNNMMNNKNDNLLWARNYINVLSNAVKAIKNLGYEPVLLNHEGKLDGDICKTVKNNIGDSNLEIITEGDPLKVKGIIGASAALVSSRFHGCVSALCQGIPCLGTSWSHKYERLFEDYGREKFLLTPEMTIEQIQLLLEECMNKNTTEFEAYNEKIQELKKDSEKMWDEISIILDK</sequence>
<evidence type="ECO:0000259" key="1">
    <source>
        <dbReference type="Pfam" id="PF04230"/>
    </source>
</evidence>
<proteinExistence type="predicted"/>
<dbReference type="AlphaFoldDB" id="A0A193SCH6"/>
<reference evidence="2" key="2">
    <citation type="submission" date="2016-06" db="EMBL/GenBank/DDBJ databases">
        <title>Towards a vaccine: An investigation of Klebsiella pneumoniae surface antigens.</title>
        <authorList>
            <person name="Follador R."/>
            <person name="Heinz E."/>
            <person name="Wyres K.L."/>
            <person name="Ellington M.J."/>
            <person name="Kowarik M."/>
            <person name="Holt K.E."/>
            <person name="Thomson N.R."/>
        </authorList>
    </citation>
    <scope>NUCLEOTIDE SEQUENCE</scope>
    <source>
        <strain evidence="2">AF</strain>
    </source>
</reference>
<feature type="domain" description="Polysaccharide pyruvyl transferase" evidence="1">
    <location>
        <begin position="13"/>
        <end position="316"/>
    </location>
</feature>
<dbReference type="GO" id="GO:0016740">
    <property type="term" value="F:transferase activity"/>
    <property type="evidence" value="ECO:0007669"/>
    <property type="project" value="UniProtKB-KW"/>
</dbReference>